<dbReference type="EMBL" id="JASBWV010000005">
    <property type="protein sequence ID" value="KAJ9126405.1"/>
    <property type="molecule type" value="Genomic_DNA"/>
</dbReference>
<protein>
    <submittedName>
        <fullName evidence="1">Uncharacterized protein</fullName>
    </submittedName>
</protein>
<accession>A0ACC2XSR3</accession>
<reference evidence="1" key="1">
    <citation type="submission" date="2023-04" db="EMBL/GenBank/DDBJ databases">
        <title>Draft Genome sequencing of Naganishia species isolated from polar environments using Oxford Nanopore Technology.</title>
        <authorList>
            <person name="Leo P."/>
            <person name="Venkateswaran K."/>
        </authorList>
    </citation>
    <scope>NUCLEOTIDE SEQUENCE</scope>
    <source>
        <strain evidence="1">DBVPG 5303</strain>
    </source>
</reference>
<evidence type="ECO:0000313" key="2">
    <source>
        <dbReference type="Proteomes" id="UP001234202"/>
    </source>
</evidence>
<comment type="caution">
    <text evidence="1">The sequence shown here is derived from an EMBL/GenBank/DDBJ whole genome shotgun (WGS) entry which is preliminary data.</text>
</comment>
<organism evidence="1 2">
    <name type="scientific">Naganishia onofrii</name>
    <dbReference type="NCBI Taxonomy" id="1851511"/>
    <lineage>
        <taxon>Eukaryota</taxon>
        <taxon>Fungi</taxon>
        <taxon>Dikarya</taxon>
        <taxon>Basidiomycota</taxon>
        <taxon>Agaricomycotina</taxon>
        <taxon>Tremellomycetes</taxon>
        <taxon>Filobasidiales</taxon>
        <taxon>Filobasidiaceae</taxon>
        <taxon>Naganishia</taxon>
    </lineage>
</organism>
<evidence type="ECO:0000313" key="1">
    <source>
        <dbReference type="EMBL" id="KAJ9126405.1"/>
    </source>
</evidence>
<sequence length="139" mass="15051">MHWLEANRQENPGLRGTIPSVFASLSGEKAVALPDGFSDLKREILHSPDLQHAVCAAWVDLCHHLSVKTKEIADAGNSDIVNGVAPSLVEQIKASGTVVVRGVVPEQKALKCLDPIKQYIAQNPEVKGFPEYGKAVFEL</sequence>
<name>A0ACC2XSR3_9TREE</name>
<dbReference type="Proteomes" id="UP001234202">
    <property type="component" value="Unassembled WGS sequence"/>
</dbReference>
<gene>
    <name evidence="1" type="ORF">QFC24_002143</name>
</gene>
<keyword evidence="2" id="KW-1185">Reference proteome</keyword>
<proteinExistence type="predicted"/>